<dbReference type="Gene3D" id="3.40.640.10">
    <property type="entry name" value="Type I PLP-dependent aspartate aminotransferase-like (Major domain)"/>
    <property type="match status" value="1"/>
</dbReference>
<dbReference type="FunFam" id="3.40.640.10:FF:000004">
    <property type="entry name" value="Acetylornithine aminotransferase"/>
    <property type="match status" value="1"/>
</dbReference>
<dbReference type="PANTHER" id="PTHR11986">
    <property type="entry name" value="AMINOTRANSFERASE CLASS III"/>
    <property type="match status" value="1"/>
</dbReference>
<dbReference type="PANTHER" id="PTHR11986:SF79">
    <property type="entry name" value="ACETYLORNITHINE AMINOTRANSFERASE, MITOCHONDRIAL"/>
    <property type="match status" value="1"/>
</dbReference>
<dbReference type="InterPro" id="IPR015421">
    <property type="entry name" value="PyrdxlP-dep_Trfase_major"/>
</dbReference>
<dbReference type="PROSITE" id="PS00600">
    <property type="entry name" value="AA_TRANSFER_CLASS_3"/>
    <property type="match status" value="1"/>
</dbReference>
<dbReference type="CDD" id="cd00610">
    <property type="entry name" value="OAT_like"/>
    <property type="match status" value="1"/>
</dbReference>
<comment type="caution">
    <text evidence="5">The sequence shown here is derived from an EMBL/GenBank/DDBJ whole genome shotgun (WGS) entry which is preliminary data.</text>
</comment>
<dbReference type="EMBL" id="BARS01004807">
    <property type="protein sequence ID" value="GAF83631.1"/>
    <property type="molecule type" value="Genomic_DNA"/>
</dbReference>
<dbReference type="SUPFAM" id="SSF53383">
    <property type="entry name" value="PLP-dependent transferases"/>
    <property type="match status" value="1"/>
</dbReference>
<evidence type="ECO:0008006" key="6">
    <source>
        <dbReference type="Google" id="ProtNLM"/>
    </source>
</evidence>
<dbReference type="GO" id="GO:0008483">
    <property type="term" value="F:transaminase activity"/>
    <property type="evidence" value="ECO:0007669"/>
    <property type="project" value="UniProtKB-KW"/>
</dbReference>
<evidence type="ECO:0000256" key="3">
    <source>
        <dbReference type="ARBA" id="ARBA00022679"/>
    </source>
</evidence>
<reference evidence="5" key="1">
    <citation type="journal article" date="2014" name="Front. Microbiol.">
        <title>High frequency of phylogenetically diverse reductive dehalogenase-homologous genes in deep subseafloor sedimentary metagenomes.</title>
        <authorList>
            <person name="Kawai M."/>
            <person name="Futagami T."/>
            <person name="Toyoda A."/>
            <person name="Takaki Y."/>
            <person name="Nishi S."/>
            <person name="Hori S."/>
            <person name="Arai W."/>
            <person name="Tsubouchi T."/>
            <person name="Morono Y."/>
            <person name="Uchiyama I."/>
            <person name="Ito T."/>
            <person name="Fujiyama A."/>
            <person name="Inagaki F."/>
            <person name="Takami H."/>
        </authorList>
    </citation>
    <scope>NUCLEOTIDE SEQUENCE</scope>
    <source>
        <strain evidence="5">Expedition CK06-06</strain>
    </source>
</reference>
<name>X0T8H4_9ZZZZ</name>
<accession>X0T8H4</accession>
<evidence type="ECO:0000256" key="4">
    <source>
        <dbReference type="ARBA" id="ARBA00022898"/>
    </source>
</evidence>
<dbReference type="InterPro" id="IPR015424">
    <property type="entry name" value="PyrdxlP-dep_Trfase"/>
</dbReference>
<dbReference type="Gene3D" id="3.90.1150.10">
    <property type="entry name" value="Aspartate Aminotransferase, domain 1"/>
    <property type="match status" value="1"/>
</dbReference>
<dbReference type="InterPro" id="IPR015422">
    <property type="entry name" value="PyrdxlP-dep_Trfase_small"/>
</dbReference>
<evidence type="ECO:0000313" key="5">
    <source>
        <dbReference type="EMBL" id="GAF83631.1"/>
    </source>
</evidence>
<dbReference type="Pfam" id="PF00202">
    <property type="entry name" value="Aminotran_3"/>
    <property type="match status" value="1"/>
</dbReference>
<organism evidence="5">
    <name type="scientific">marine sediment metagenome</name>
    <dbReference type="NCBI Taxonomy" id="412755"/>
    <lineage>
        <taxon>unclassified sequences</taxon>
        <taxon>metagenomes</taxon>
        <taxon>ecological metagenomes</taxon>
    </lineage>
</organism>
<gene>
    <name evidence="5" type="ORF">S01H1_09402</name>
</gene>
<protein>
    <recommendedName>
        <fullName evidence="6">Aspartate aminotransferase family protein</fullName>
    </recommendedName>
</protein>
<evidence type="ECO:0000256" key="2">
    <source>
        <dbReference type="ARBA" id="ARBA00022576"/>
    </source>
</evidence>
<evidence type="ECO:0000256" key="1">
    <source>
        <dbReference type="ARBA" id="ARBA00001933"/>
    </source>
</evidence>
<dbReference type="GO" id="GO:0030170">
    <property type="term" value="F:pyridoxal phosphate binding"/>
    <property type="evidence" value="ECO:0007669"/>
    <property type="project" value="InterPro"/>
</dbReference>
<sequence length="270" mass="29073">YKFITAEGSFHGRTFATMTATAQPKHHEGLLPLLPGFVYVPFNDIDALEAAFSDEVAAVMVEPIQGEGGINIATAEYLQAIRRLCDENGAVVIFDEVQTGMGRTGKWFGYQHFDVEPDIMTMAKALGGGVAIGAMMANEEVAAALVPGKHASTFGGNALACAAAVAVIEAIEEERLLENAIEIGRYTKDELEQLKQKHLIIDHVRGIGLMIGVQLTSSGVEIVDKCLESGLRINCTQGTVLRFMPPMIVTKKQVDQAVDILDGVLTERAE</sequence>
<dbReference type="InterPro" id="IPR005814">
    <property type="entry name" value="Aminotrans_3"/>
</dbReference>
<feature type="non-terminal residue" evidence="5">
    <location>
        <position position="1"/>
    </location>
</feature>
<dbReference type="InterPro" id="IPR050103">
    <property type="entry name" value="Class-III_PLP-dep_AT"/>
</dbReference>
<keyword evidence="2" id="KW-0032">Aminotransferase</keyword>
<keyword evidence="3" id="KW-0808">Transferase</keyword>
<dbReference type="GO" id="GO:0042802">
    <property type="term" value="F:identical protein binding"/>
    <property type="evidence" value="ECO:0007669"/>
    <property type="project" value="TreeGrafter"/>
</dbReference>
<dbReference type="AlphaFoldDB" id="X0T8H4"/>
<dbReference type="InterPro" id="IPR049704">
    <property type="entry name" value="Aminotrans_3_PPA_site"/>
</dbReference>
<proteinExistence type="predicted"/>
<keyword evidence="4" id="KW-0663">Pyridoxal phosphate</keyword>
<comment type="cofactor">
    <cofactor evidence="1">
        <name>pyridoxal 5'-phosphate</name>
        <dbReference type="ChEBI" id="CHEBI:597326"/>
    </cofactor>
</comment>